<evidence type="ECO:0000313" key="3">
    <source>
        <dbReference type="Proteomes" id="UP000504617"/>
    </source>
</evidence>
<accession>A0A6I9X809</accession>
<evidence type="ECO:0000313" key="4">
    <source>
        <dbReference type="RefSeq" id="XP_013910446.1"/>
    </source>
</evidence>
<organism evidence="3 4">
    <name type="scientific">Thamnophis sirtalis</name>
    <dbReference type="NCBI Taxonomy" id="35019"/>
    <lineage>
        <taxon>Eukaryota</taxon>
        <taxon>Metazoa</taxon>
        <taxon>Chordata</taxon>
        <taxon>Craniata</taxon>
        <taxon>Vertebrata</taxon>
        <taxon>Euteleostomi</taxon>
        <taxon>Lepidosauria</taxon>
        <taxon>Squamata</taxon>
        <taxon>Bifurcata</taxon>
        <taxon>Unidentata</taxon>
        <taxon>Episquamata</taxon>
        <taxon>Toxicofera</taxon>
        <taxon>Serpentes</taxon>
        <taxon>Colubroidea</taxon>
        <taxon>Colubridae</taxon>
        <taxon>Natricinae</taxon>
        <taxon>Thamnophis</taxon>
    </lineage>
</organism>
<dbReference type="AlphaFoldDB" id="A0A6I9X809"/>
<proteinExistence type="predicted"/>
<evidence type="ECO:0000256" key="1">
    <source>
        <dbReference type="ARBA" id="ARBA00022801"/>
    </source>
</evidence>
<reference evidence="4" key="1">
    <citation type="submission" date="2025-08" db="UniProtKB">
        <authorList>
            <consortium name="RefSeq"/>
        </authorList>
    </citation>
    <scope>IDENTIFICATION</scope>
</reference>
<dbReference type="GeneID" id="106540009"/>
<dbReference type="CTD" id="57103"/>
<dbReference type="RefSeq" id="XP_013910446.1">
    <property type="nucleotide sequence ID" value="XM_014054971.1"/>
</dbReference>
<keyword evidence="1" id="KW-0378">Hydrolase</keyword>
<dbReference type="GO" id="GO:0043456">
    <property type="term" value="P:regulation of pentose-phosphate shunt"/>
    <property type="evidence" value="ECO:0007669"/>
    <property type="project" value="TreeGrafter"/>
</dbReference>
<dbReference type="KEGG" id="tsr:106540009"/>
<dbReference type="Proteomes" id="UP000504617">
    <property type="component" value="Unplaced"/>
</dbReference>
<dbReference type="OrthoDB" id="354304at2759"/>
<name>A0A6I9X809_9SAUR</name>
<evidence type="ECO:0000256" key="2">
    <source>
        <dbReference type="SAM" id="MobiDB-lite"/>
    </source>
</evidence>
<gene>
    <name evidence="4" type="primary">TIGAR</name>
</gene>
<sequence>MAKEAGEPYPSFTPAGGETLDEVKARVKDFFEYLCSLVIQEAGLEKQGTEENAEMAEGSPPTSLPNHHGEPKSDSNSEGAAGGRLVANILVVSHGAYMRNWIGYFISDLQCSLPATSTKAELSSVTPNTGICRFIVKLEMGERVLPPKIRCLSLNRSDHLRDMGDS</sequence>
<dbReference type="Gene3D" id="3.40.50.1240">
    <property type="entry name" value="Phosphoglycerate mutase-like"/>
    <property type="match status" value="1"/>
</dbReference>
<dbReference type="InterPro" id="IPR051695">
    <property type="entry name" value="Phosphoglycerate_Mutase"/>
</dbReference>
<keyword evidence="3" id="KW-1185">Reference proteome</keyword>
<dbReference type="GO" id="GO:0004331">
    <property type="term" value="F:fructose-2,6-bisphosphate 2-phosphatase activity"/>
    <property type="evidence" value="ECO:0007669"/>
    <property type="project" value="TreeGrafter"/>
</dbReference>
<dbReference type="SUPFAM" id="SSF53254">
    <property type="entry name" value="Phosphoglycerate mutase-like"/>
    <property type="match status" value="1"/>
</dbReference>
<feature type="region of interest" description="Disordered" evidence="2">
    <location>
        <begin position="48"/>
        <end position="80"/>
    </location>
</feature>
<dbReference type="GO" id="GO:0045820">
    <property type="term" value="P:negative regulation of glycolytic process"/>
    <property type="evidence" value="ECO:0007669"/>
    <property type="project" value="TreeGrafter"/>
</dbReference>
<protein>
    <submittedName>
        <fullName evidence="4">Fructose-2,6-bisphosphatase TIGAR</fullName>
    </submittedName>
</protein>
<dbReference type="PANTHER" id="PTHR46517:SF1">
    <property type="entry name" value="FRUCTOSE-2,6-BISPHOSPHATASE TIGAR"/>
    <property type="match status" value="1"/>
</dbReference>
<dbReference type="PANTHER" id="PTHR46517">
    <property type="entry name" value="FRUCTOSE-2,6-BISPHOSPHATASE TIGAR"/>
    <property type="match status" value="1"/>
</dbReference>
<dbReference type="GO" id="GO:0005829">
    <property type="term" value="C:cytosol"/>
    <property type="evidence" value="ECO:0007669"/>
    <property type="project" value="TreeGrafter"/>
</dbReference>
<dbReference type="InterPro" id="IPR029033">
    <property type="entry name" value="His_PPase_superfam"/>
</dbReference>